<dbReference type="EMBL" id="JABEZZ010000004">
    <property type="protein sequence ID" value="MBA0583369.1"/>
    <property type="molecule type" value="Genomic_DNA"/>
</dbReference>
<feature type="non-terminal residue" evidence="1">
    <location>
        <position position="1"/>
    </location>
</feature>
<protein>
    <recommendedName>
        <fullName evidence="3">Reverse transcriptase zinc-binding domain-containing protein</fullName>
    </recommendedName>
</protein>
<sequence length="209" mass="23957">FSKKRGEEAGSNLCKILGLRKVQCLGKYLGIPLFHERVTNNFLRFVVDKDNWIPELGTLVNQIPIQVNLNMGCQLKDMVIEEGRMNLDLLKVWLLGAVVKCIQRLLTLVEWVRRGIGEDERCLLCGHTLEDVLYAIGDCSTSKWIHGKLLRKGVLRDHHGKWIIGFNRRLALCFVLNVELWGILDGLTVLNIKNWDKVSIRTDRVEVTI</sequence>
<evidence type="ECO:0000313" key="1">
    <source>
        <dbReference type="EMBL" id="MBA0583369.1"/>
    </source>
</evidence>
<evidence type="ECO:0000313" key="2">
    <source>
        <dbReference type="Proteomes" id="UP000593578"/>
    </source>
</evidence>
<proteinExistence type="predicted"/>
<dbReference type="AlphaFoldDB" id="A0A7J8P283"/>
<name>A0A7J8P283_GOSRA</name>
<accession>A0A7J8P283</accession>
<organism evidence="1 2">
    <name type="scientific">Gossypium raimondii</name>
    <name type="common">Peruvian cotton</name>
    <name type="synonym">Gossypium klotzschianum subsp. raimondii</name>
    <dbReference type="NCBI Taxonomy" id="29730"/>
    <lineage>
        <taxon>Eukaryota</taxon>
        <taxon>Viridiplantae</taxon>
        <taxon>Streptophyta</taxon>
        <taxon>Embryophyta</taxon>
        <taxon>Tracheophyta</taxon>
        <taxon>Spermatophyta</taxon>
        <taxon>Magnoliopsida</taxon>
        <taxon>eudicotyledons</taxon>
        <taxon>Gunneridae</taxon>
        <taxon>Pentapetalae</taxon>
        <taxon>rosids</taxon>
        <taxon>malvids</taxon>
        <taxon>Malvales</taxon>
        <taxon>Malvaceae</taxon>
        <taxon>Malvoideae</taxon>
        <taxon>Gossypium</taxon>
    </lineage>
</organism>
<dbReference type="Proteomes" id="UP000593578">
    <property type="component" value="Unassembled WGS sequence"/>
</dbReference>
<reference evidence="1 2" key="1">
    <citation type="journal article" date="2019" name="Genome Biol. Evol.">
        <title>Insights into the evolution of the New World diploid cottons (Gossypium, subgenus Houzingenia) based on genome sequencing.</title>
        <authorList>
            <person name="Grover C.E."/>
            <person name="Arick M.A. 2nd"/>
            <person name="Thrash A."/>
            <person name="Conover J.L."/>
            <person name="Sanders W.S."/>
            <person name="Peterson D.G."/>
            <person name="Frelichowski J.E."/>
            <person name="Scheffler J.A."/>
            <person name="Scheffler B.E."/>
            <person name="Wendel J.F."/>
        </authorList>
    </citation>
    <scope>NUCLEOTIDE SEQUENCE [LARGE SCALE GENOMIC DNA]</scope>
    <source>
        <strain evidence="1">8</strain>
        <tissue evidence="1">Leaf</tissue>
    </source>
</reference>
<gene>
    <name evidence="1" type="ORF">Gorai_014229</name>
</gene>
<evidence type="ECO:0008006" key="3">
    <source>
        <dbReference type="Google" id="ProtNLM"/>
    </source>
</evidence>
<comment type="caution">
    <text evidence="1">The sequence shown here is derived from an EMBL/GenBank/DDBJ whole genome shotgun (WGS) entry which is preliminary data.</text>
</comment>